<dbReference type="Proteomes" id="UP000008139">
    <property type="component" value="Chromosome"/>
</dbReference>
<dbReference type="InParanoid" id="F2LXT9"/>
<dbReference type="GO" id="GO:0016740">
    <property type="term" value="F:transferase activity"/>
    <property type="evidence" value="ECO:0007669"/>
    <property type="project" value="InterPro"/>
</dbReference>
<dbReference type="GO" id="GO:0003735">
    <property type="term" value="F:structural constituent of ribosome"/>
    <property type="evidence" value="ECO:0007669"/>
    <property type="project" value="InterPro"/>
</dbReference>
<dbReference type="InterPro" id="IPR002171">
    <property type="entry name" value="Ribosomal_uL2"/>
</dbReference>
<reference evidence="12" key="2">
    <citation type="submission" date="2011-03" db="EMBL/GenBank/DDBJ databases">
        <title>The complete genome of Hippea maritima DSM 10411.</title>
        <authorList>
            <consortium name="US DOE Joint Genome Institute (JGI-PGF)"/>
            <person name="Lucas S."/>
            <person name="Copeland A."/>
            <person name="Lapidus A."/>
            <person name="Bruce D."/>
            <person name="Goodwin L."/>
            <person name="Pitluck S."/>
            <person name="Peters L."/>
            <person name="Kyrpides N."/>
            <person name="Mavromatis K."/>
            <person name="Pagani I."/>
            <person name="Ivanova N."/>
            <person name="Mikhailova N."/>
            <person name="Lu M."/>
            <person name="Detter J.C."/>
            <person name="Tapia R."/>
            <person name="Han C."/>
            <person name="Land M."/>
            <person name="Hauser L."/>
            <person name="Markowitz V."/>
            <person name="Cheng J.-F."/>
            <person name="Hugenholtz P."/>
            <person name="Woyke T."/>
            <person name="Wu D."/>
            <person name="Spring S."/>
            <person name="Schroeder M."/>
            <person name="Brambilla E."/>
            <person name="Klenk H.-P."/>
            <person name="Eisen J.A."/>
        </authorList>
    </citation>
    <scope>NUCLEOTIDE SEQUENCE [LARGE SCALE GENOMIC DNA]</scope>
    <source>
        <strain evidence="12">ATCC 700847 / DSM 10411 / MH2</strain>
    </source>
</reference>
<sequence>MGIKVYKPVTNGLRFASVSDFSEITKKKPEKSLIKVLKYHAGRDSSGHVSVRGRGGRVKRFYRIIDFKRDKRGIPATVKAIEYDPNRSARIALLAYRDGEKRYILAPLGLKVGDVVEAGENVEIKVGNALPIKKIPVGTIVHNIELKPKAGAQLVRSAGAMAQIMAKEGKYAHVRLPSGEMRLINVECYATVGQVGNTDHSNINWGKAGRMRHKGFRPQVRGVAMNPIDHPHGGGEGKTGTGGTPVTPWGVPTKGYKTRRNKRTDKFIVTRRKKK</sequence>
<dbReference type="RefSeq" id="WP_013682362.1">
    <property type="nucleotide sequence ID" value="NC_015318.1"/>
</dbReference>
<evidence type="ECO:0000313" key="11">
    <source>
        <dbReference type="EMBL" id="AEA34330.1"/>
    </source>
</evidence>
<evidence type="ECO:0000259" key="9">
    <source>
        <dbReference type="SMART" id="SM01382"/>
    </source>
</evidence>
<evidence type="ECO:0000256" key="8">
    <source>
        <dbReference type="SAM" id="MobiDB-lite"/>
    </source>
</evidence>
<evidence type="ECO:0000256" key="1">
    <source>
        <dbReference type="ARBA" id="ARBA00005636"/>
    </source>
</evidence>
<feature type="domain" description="Large ribosomal subunit protein uL2 C-terminal" evidence="9">
    <location>
        <begin position="124"/>
        <end position="252"/>
    </location>
</feature>
<dbReference type="InterPro" id="IPR012340">
    <property type="entry name" value="NA-bd_OB-fold"/>
</dbReference>
<dbReference type="InterPro" id="IPR022666">
    <property type="entry name" value="Ribosomal_uL2_RNA-bd_dom"/>
</dbReference>
<comment type="similarity">
    <text evidence="1 7">Belongs to the universal ribosomal protein uL2 family.</text>
</comment>
<comment type="subunit">
    <text evidence="7">Part of the 50S ribosomal subunit. Forms a bridge to the 30S subunit in the 70S ribosome.</text>
</comment>
<dbReference type="HOGENOM" id="CLU_036235_2_1_7"/>
<evidence type="ECO:0000256" key="5">
    <source>
        <dbReference type="ARBA" id="ARBA00023274"/>
    </source>
</evidence>
<dbReference type="SUPFAM" id="SSF50104">
    <property type="entry name" value="Translation proteins SH3-like domain"/>
    <property type="match status" value="1"/>
</dbReference>
<dbReference type="PANTHER" id="PTHR13691:SF5">
    <property type="entry name" value="LARGE RIBOSOMAL SUBUNIT PROTEIN UL2M"/>
    <property type="match status" value="1"/>
</dbReference>
<keyword evidence="4 7" id="KW-0689">Ribosomal protein</keyword>
<dbReference type="InterPro" id="IPR005880">
    <property type="entry name" value="Ribosomal_uL2_bac/org-type"/>
</dbReference>
<dbReference type="STRING" id="760142.Hipma_1374"/>
<dbReference type="SMART" id="SM01382">
    <property type="entry name" value="Ribosomal_L2_C"/>
    <property type="match status" value="1"/>
</dbReference>
<dbReference type="FunFam" id="2.30.30.30:FF:000001">
    <property type="entry name" value="50S ribosomal protein L2"/>
    <property type="match status" value="1"/>
</dbReference>
<dbReference type="NCBIfam" id="TIGR01171">
    <property type="entry name" value="rplB_bact"/>
    <property type="match status" value="1"/>
</dbReference>
<dbReference type="GO" id="GO:0015934">
    <property type="term" value="C:large ribosomal subunit"/>
    <property type="evidence" value="ECO:0007669"/>
    <property type="project" value="InterPro"/>
</dbReference>
<feature type="domain" description="Large ribosomal subunit protein uL2 RNA-binding" evidence="10">
    <location>
        <begin position="42"/>
        <end position="118"/>
    </location>
</feature>
<dbReference type="InterPro" id="IPR014726">
    <property type="entry name" value="Ribosomal_uL2_dom3"/>
</dbReference>
<feature type="region of interest" description="Disordered" evidence="8">
    <location>
        <begin position="225"/>
        <end position="263"/>
    </location>
</feature>
<dbReference type="Gene3D" id="2.30.30.30">
    <property type="match status" value="1"/>
</dbReference>
<dbReference type="PROSITE" id="PS00467">
    <property type="entry name" value="RIBOSOMAL_L2"/>
    <property type="match status" value="1"/>
</dbReference>
<dbReference type="SUPFAM" id="SSF50249">
    <property type="entry name" value="Nucleic acid-binding proteins"/>
    <property type="match status" value="1"/>
</dbReference>
<dbReference type="FunFam" id="4.10.950.10:FF:000001">
    <property type="entry name" value="50S ribosomal protein L2"/>
    <property type="match status" value="1"/>
</dbReference>
<dbReference type="OrthoDB" id="9778722at2"/>
<dbReference type="EMBL" id="CP002606">
    <property type="protein sequence ID" value="AEA34330.1"/>
    <property type="molecule type" value="Genomic_DNA"/>
</dbReference>
<dbReference type="eggNOG" id="COG0090">
    <property type="taxonomic scope" value="Bacteria"/>
</dbReference>
<feature type="compositionally biased region" description="Low complexity" evidence="8">
    <location>
        <begin position="244"/>
        <end position="255"/>
    </location>
</feature>
<keyword evidence="2 7" id="KW-0699">rRNA-binding</keyword>
<accession>F2LXT9</accession>
<dbReference type="FunFam" id="2.40.50.140:FF:000003">
    <property type="entry name" value="50S ribosomal protein L2"/>
    <property type="match status" value="1"/>
</dbReference>
<evidence type="ECO:0000256" key="2">
    <source>
        <dbReference type="ARBA" id="ARBA00022730"/>
    </source>
</evidence>
<keyword evidence="12" id="KW-1185">Reference proteome</keyword>
<dbReference type="KEGG" id="hmr:Hipma_1374"/>
<keyword evidence="5 7" id="KW-0687">Ribonucleoprotein</keyword>
<dbReference type="PIRSF" id="PIRSF002158">
    <property type="entry name" value="Ribosomal_L2"/>
    <property type="match status" value="1"/>
</dbReference>
<keyword evidence="3 7" id="KW-0694">RNA-binding</keyword>
<reference evidence="11 12" key="1">
    <citation type="journal article" date="2011" name="Stand. Genomic Sci.">
        <title>Complete genome sequence of the thermophilic sulfur-reducer Hippea maritima type strain (MH(2)).</title>
        <authorList>
            <person name="Huntemann M."/>
            <person name="Lu M."/>
            <person name="Nolan M."/>
            <person name="Lapidus A."/>
            <person name="Lucas S."/>
            <person name="Hammon N."/>
            <person name="Deshpande S."/>
            <person name="Cheng J.F."/>
            <person name="Tapia R."/>
            <person name="Han C."/>
            <person name="Goodwin L."/>
            <person name="Pitluck S."/>
            <person name="Liolios K."/>
            <person name="Pagani I."/>
            <person name="Ivanova N."/>
            <person name="Ovchinikova G."/>
            <person name="Pati A."/>
            <person name="Chen A."/>
            <person name="Palaniappan K."/>
            <person name="Land M."/>
            <person name="Hauser L."/>
            <person name="Jeffries C.D."/>
            <person name="Detter J.C."/>
            <person name="Brambilla E.M."/>
            <person name="Rohde M."/>
            <person name="Spring S."/>
            <person name="Goker M."/>
            <person name="Woyke T."/>
            <person name="Bristow J."/>
            <person name="Eisen J.A."/>
            <person name="Markowitz V."/>
            <person name="Hugenholtz P."/>
            <person name="Kyrpides N.C."/>
            <person name="Klenk H.P."/>
            <person name="Mavromatis K."/>
        </authorList>
    </citation>
    <scope>NUCLEOTIDE SEQUENCE [LARGE SCALE GENOMIC DNA]</scope>
    <source>
        <strain evidence="12">ATCC 700847 / DSM 10411 / MH2</strain>
    </source>
</reference>
<dbReference type="AlphaFoldDB" id="F2LXT9"/>
<evidence type="ECO:0000256" key="3">
    <source>
        <dbReference type="ARBA" id="ARBA00022884"/>
    </source>
</evidence>
<dbReference type="InterPro" id="IPR014722">
    <property type="entry name" value="Rib_uL2_dom2"/>
</dbReference>
<proteinExistence type="inferred from homology"/>
<dbReference type="GO" id="GO:0002181">
    <property type="term" value="P:cytoplasmic translation"/>
    <property type="evidence" value="ECO:0007669"/>
    <property type="project" value="TreeGrafter"/>
</dbReference>
<dbReference type="InterPro" id="IPR008991">
    <property type="entry name" value="Translation_prot_SH3-like_sf"/>
</dbReference>
<evidence type="ECO:0000256" key="7">
    <source>
        <dbReference type="HAMAP-Rule" id="MF_01320"/>
    </source>
</evidence>
<evidence type="ECO:0000313" key="12">
    <source>
        <dbReference type="Proteomes" id="UP000008139"/>
    </source>
</evidence>
<dbReference type="FunCoup" id="F2LXT9">
    <property type="interactions" value="528"/>
</dbReference>
<dbReference type="HAMAP" id="MF_01320_B">
    <property type="entry name" value="Ribosomal_uL2_B"/>
    <property type="match status" value="1"/>
</dbReference>
<dbReference type="InterPro" id="IPR022669">
    <property type="entry name" value="Ribosomal_uL2_C"/>
</dbReference>
<evidence type="ECO:0000259" key="10">
    <source>
        <dbReference type="SMART" id="SM01383"/>
    </source>
</evidence>
<gene>
    <name evidence="7" type="primary">rplB</name>
    <name evidence="11" type="ordered locus">Hipma_1374</name>
</gene>
<dbReference type="GO" id="GO:0019843">
    <property type="term" value="F:rRNA binding"/>
    <property type="evidence" value="ECO:0007669"/>
    <property type="project" value="UniProtKB-UniRule"/>
</dbReference>
<dbReference type="Gene3D" id="4.10.950.10">
    <property type="entry name" value="Ribosomal protein L2, domain 3"/>
    <property type="match status" value="1"/>
</dbReference>
<organism evidence="11 12">
    <name type="scientific">Hippea maritima (strain ATCC 700847 / DSM 10411 / MH2)</name>
    <dbReference type="NCBI Taxonomy" id="760142"/>
    <lineage>
        <taxon>Bacteria</taxon>
        <taxon>Pseudomonadati</taxon>
        <taxon>Campylobacterota</taxon>
        <taxon>Desulfurellia</taxon>
        <taxon>Desulfurellales</taxon>
        <taxon>Hippeaceae</taxon>
        <taxon>Hippea</taxon>
    </lineage>
</organism>
<dbReference type="Pfam" id="PF00181">
    <property type="entry name" value="Ribosomal_L2_N"/>
    <property type="match status" value="1"/>
</dbReference>
<dbReference type="PANTHER" id="PTHR13691">
    <property type="entry name" value="RIBOSOMAL PROTEIN L2"/>
    <property type="match status" value="1"/>
</dbReference>
<name>F2LXT9_HIPMA</name>
<protein>
    <recommendedName>
        <fullName evidence="6 7">Large ribosomal subunit protein uL2</fullName>
    </recommendedName>
</protein>
<evidence type="ECO:0000256" key="6">
    <source>
        <dbReference type="ARBA" id="ARBA00035242"/>
    </source>
</evidence>
<dbReference type="SMART" id="SM01383">
    <property type="entry name" value="Ribosomal_L2"/>
    <property type="match status" value="1"/>
</dbReference>
<dbReference type="Gene3D" id="2.40.50.140">
    <property type="entry name" value="Nucleic acid-binding proteins"/>
    <property type="match status" value="1"/>
</dbReference>
<dbReference type="Pfam" id="PF03947">
    <property type="entry name" value="Ribosomal_L2_C"/>
    <property type="match status" value="1"/>
</dbReference>
<comment type="function">
    <text evidence="7">One of the primary rRNA binding proteins. Required for association of the 30S and 50S subunits to form the 70S ribosome, for tRNA binding and peptide bond formation. It has been suggested to have peptidyltransferase activity; this is somewhat controversial. Makes several contacts with the 16S rRNA in the 70S ribosome.</text>
</comment>
<dbReference type="InterPro" id="IPR022671">
    <property type="entry name" value="Ribosomal_uL2_CS"/>
</dbReference>
<evidence type="ECO:0000256" key="4">
    <source>
        <dbReference type="ARBA" id="ARBA00022980"/>
    </source>
</evidence>